<feature type="binding site" evidence="6">
    <location>
        <begin position="383"/>
        <end position="389"/>
    </location>
    <ligand>
        <name>substrate</name>
    </ligand>
</feature>
<dbReference type="InterPro" id="IPR000242">
    <property type="entry name" value="PTP_cat"/>
</dbReference>
<evidence type="ECO:0000313" key="11">
    <source>
        <dbReference type="EMBL" id="CAF1075777.1"/>
    </source>
</evidence>
<evidence type="ECO:0000259" key="9">
    <source>
        <dbReference type="PROSITE" id="PS50056"/>
    </source>
</evidence>
<dbReference type="InterPro" id="IPR000387">
    <property type="entry name" value="Tyr_Pase_dom"/>
</dbReference>
<keyword evidence="7" id="KW-0472">Membrane</keyword>
<evidence type="ECO:0000313" key="14">
    <source>
        <dbReference type="EMBL" id="CAF1366205.1"/>
    </source>
</evidence>
<evidence type="ECO:0000313" key="10">
    <source>
        <dbReference type="EMBL" id="CAF1061550.1"/>
    </source>
</evidence>
<name>A0A815IJ95_9BILA</name>
<dbReference type="PROSITE" id="PS00383">
    <property type="entry name" value="TYR_PHOSPHATASE_1"/>
    <property type="match status" value="1"/>
</dbReference>
<dbReference type="InterPro" id="IPR008356">
    <property type="entry name" value="Tyr_Pase_KIM-con"/>
</dbReference>
<feature type="binding site" evidence="6">
    <location>
        <position position="427"/>
    </location>
    <ligand>
        <name>substrate</name>
    </ligand>
</feature>
<dbReference type="EMBL" id="CAJNOH010000506">
    <property type="protein sequence ID" value="CAF1061550.1"/>
    <property type="molecule type" value="Genomic_DNA"/>
</dbReference>
<reference evidence="14" key="1">
    <citation type="submission" date="2021-02" db="EMBL/GenBank/DDBJ databases">
        <authorList>
            <person name="Nowell W R."/>
        </authorList>
    </citation>
    <scope>NUCLEOTIDE SEQUENCE</scope>
</reference>
<dbReference type="Gene3D" id="3.90.190.10">
    <property type="entry name" value="Protein tyrosine phosphatase superfamily"/>
    <property type="match status" value="1"/>
</dbReference>
<dbReference type="PROSITE" id="PS50055">
    <property type="entry name" value="TYR_PHOSPHATASE_PTP"/>
    <property type="match status" value="1"/>
</dbReference>
<sequence>MSPIKSSIEKRLFDREEQQQKSNIKYDIDSALLWTQNIIALIIGTILLSGIVTFLAVLLWRSRQRRLLKTKYEPSESTPFSLVNIKTTKSKEIVLYPMTPKLIQFNSSDINENTYLSTSTTKKFRKKNLLQRRGNNNALTISVNPKLRVLNSPPSDCSSDEYLETATRKLTIDELHQHAQDTCLLYQEFWSTPTNHVDKLRICGVGTKNRYCTIIPNEHSRVKLSELPDDPISSYINANYISSWSNDYQAFIATQGPLSNTIIDFYRMIWQEYVSVIVMITRLFEKNKSKCERYIPDLQANQYGPFYVEVKSINYQNDYEIRRLIIKFENEQREIDHYWYTAWPDHSCPNVVQPLIELVHHVEKSRIDLSKINKRSGPVVVHCSAGIGRTGCFIALSNGIKQLNKEHVVDVLRILCNLRRDRGGMIQTNDQYQFVHQVLSEYARRLQ</sequence>
<dbReference type="GO" id="GO:0005886">
    <property type="term" value="C:plasma membrane"/>
    <property type="evidence" value="ECO:0007669"/>
    <property type="project" value="TreeGrafter"/>
</dbReference>
<keyword evidence="3" id="KW-0378">Hydrolase</keyword>
<dbReference type="InterPro" id="IPR029021">
    <property type="entry name" value="Prot-tyrosine_phosphatase-like"/>
</dbReference>
<dbReference type="Proteomes" id="UP000663870">
    <property type="component" value="Unassembled WGS sequence"/>
</dbReference>
<dbReference type="PRINTS" id="PR00700">
    <property type="entry name" value="PRTYPHPHTASE"/>
</dbReference>
<dbReference type="InterPro" id="IPR003595">
    <property type="entry name" value="Tyr_Pase_cat"/>
</dbReference>
<dbReference type="PANTHER" id="PTHR46198:SF4">
    <property type="entry name" value="PROTEIN-TYROSINE-PHOSPHATASE"/>
    <property type="match status" value="1"/>
</dbReference>
<evidence type="ECO:0000313" key="12">
    <source>
        <dbReference type="EMBL" id="CAF1115463.1"/>
    </source>
</evidence>
<evidence type="ECO:0000256" key="2">
    <source>
        <dbReference type="ARBA" id="ARBA00022553"/>
    </source>
</evidence>
<keyword evidence="4" id="KW-0904">Protein phosphatase</keyword>
<feature type="transmembrane region" description="Helical" evidence="7">
    <location>
        <begin position="38"/>
        <end position="60"/>
    </location>
</feature>
<gene>
    <name evidence="14" type="ORF">JXQ802_LOCUS32897</name>
    <name evidence="15" type="ORF">JXQ802_LOCUS32910</name>
    <name evidence="10" type="ORF">PYM288_LOCUS17677</name>
    <name evidence="11" type="ORF">RFH988_LOCUS18016</name>
    <name evidence="13" type="ORF">SEV965_LOCUS22556</name>
    <name evidence="12" type="ORF">ZHD862_LOCUS18345</name>
</gene>
<keyword evidence="7" id="KW-0812">Transmembrane</keyword>
<evidence type="ECO:0000256" key="4">
    <source>
        <dbReference type="ARBA" id="ARBA00022912"/>
    </source>
</evidence>
<dbReference type="SMART" id="SM00194">
    <property type="entry name" value="PTPc"/>
    <property type="match status" value="1"/>
</dbReference>
<dbReference type="EMBL" id="CAJNOO010000993">
    <property type="protein sequence ID" value="CAF1075777.1"/>
    <property type="molecule type" value="Genomic_DNA"/>
</dbReference>
<feature type="binding site" evidence="6">
    <location>
        <position position="345"/>
    </location>
    <ligand>
        <name>substrate</name>
    </ligand>
</feature>
<evidence type="ECO:0000313" key="13">
    <source>
        <dbReference type="EMBL" id="CAF1228290.1"/>
    </source>
</evidence>
<protein>
    <recommendedName>
        <fullName evidence="1">protein-tyrosine-phosphatase</fullName>
        <ecNumber evidence="1">3.1.3.48</ecNumber>
    </recommendedName>
</protein>
<evidence type="ECO:0000313" key="16">
    <source>
        <dbReference type="Proteomes" id="UP000663870"/>
    </source>
</evidence>
<dbReference type="GO" id="GO:0007165">
    <property type="term" value="P:signal transduction"/>
    <property type="evidence" value="ECO:0007669"/>
    <property type="project" value="TreeGrafter"/>
</dbReference>
<accession>A0A815IJ95</accession>
<feature type="domain" description="Tyrosine-protein phosphatase" evidence="8">
    <location>
        <begin position="208"/>
        <end position="442"/>
    </location>
</feature>
<dbReference type="PROSITE" id="PS50056">
    <property type="entry name" value="TYR_PHOSPHATASE_2"/>
    <property type="match status" value="1"/>
</dbReference>
<evidence type="ECO:0000256" key="5">
    <source>
        <dbReference type="PIRSR" id="PIRSR608356-50"/>
    </source>
</evidence>
<dbReference type="Proteomes" id="UP000663882">
    <property type="component" value="Unassembled WGS sequence"/>
</dbReference>
<evidence type="ECO:0000256" key="3">
    <source>
        <dbReference type="ARBA" id="ARBA00022801"/>
    </source>
</evidence>
<dbReference type="EC" id="3.1.3.48" evidence="1"/>
<dbReference type="SMART" id="SM00404">
    <property type="entry name" value="PTPc_motif"/>
    <property type="match status" value="1"/>
</dbReference>
<evidence type="ECO:0000256" key="7">
    <source>
        <dbReference type="SAM" id="Phobius"/>
    </source>
</evidence>
<dbReference type="GO" id="GO:0004725">
    <property type="term" value="F:protein tyrosine phosphatase activity"/>
    <property type="evidence" value="ECO:0007669"/>
    <property type="project" value="UniProtKB-EC"/>
</dbReference>
<keyword evidence="16" id="KW-1185">Reference proteome</keyword>
<dbReference type="SUPFAM" id="SSF52799">
    <property type="entry name" value="(Phosphotyrosine protein) phosphatases II"/>
    <property type="match status" value="1"/>
</dbReference>
<dbReference type="GO" id="GO:0019901">
    <property type="term" value="F:protein kinase binding"/>
    <property type="evidence" value="ECO:0007669"/>
    <property type="project" value="TreeGrafter"/>
</dbReference>
<dbReference type="Proteomes" id="UP000663889">
    <property type="component" value="Unassembled WGS sequence"/>
</dbReference>
<evidence type="ECO:0000256" key="6">
    <source>
        <dbReference type="PIRSR" id="PIRSR608356-51"/>
    </source>
</evidence>
<evidence type="ECO:0000256" key="1">
    <source>
        <dbReference type="ARBA" id="ARBA00013064"/>
    </source>
</evidence>
<dbReference type="PRINTS" id="PR01778">
    <property type="entry name" value="KIMPTPASE"/>
</dbReference>
<dbReference type="GO" id="GO:0005829">
    <property type="term" value="C:cytosol"/>
    <property type="evidence" value="ECO:0007669"/>
    <property type="project" value="TreeGrafter"/>
</dbReference>
<dbReference type="PANTHER" id="PTHR46198">
    <property type="entry name" value="PROTEIN-TYROSINE-PHOSPHATASE"/>
    <property type="match status" value="1"/>
</dbReference>
<keyword evidence="7" id="KW-1133">Transmembrane helix</keyword>
<dbReference type="OrthoDB" id="9993594at2759"/>
<dbReference type="CDD" id="cd14547">
    <property type="entry name" value="PTPc-KIM"/>
    <property type="match status" value="1"/>
</dbReference>
<dbReference type="Proteomes" id="UP000663864">
    <property type="component" value="Unassembled WGS sequence"/>
</dbReference>
<dbReference type="EMBL" id="CAJNOL010001474">
    <property type="protein sequence ID" value="CAF1366477.1"/>
    <property type="molecule type" value="Genomic_DNA"/>
</dbReference>
<dbReference type="GO" id="GO:0030054">
    <property type="term" value="C:cell junction"/>
    <property type="evidence" value="ECO:0007669"/>
    <property type="project" value="TreeGrafter"/>
</dbReference>
<dbReference type="Proteomes" id="UP000663854">
    <property type="component" value="Unassembled WGS sequence"/>
</dbReference>
<dbReference type="EMBL" id="CAJNOU010001602">
    <property type="protein sequence ID" value="CAF1228290.1"/>
    <property type="molecule type" value="Genomic_DNA"/>
</dbReference>
<feature type="domain" description="Tyrosine specific protein phosphatases" evidence="9">
    <location>
        <begin position="353"/>
        <end position="433"/>
    </location>
</feature>
<evidence type="ECO:0000259" key="8">
    <source>
        <dbReference type="PROSITE" id="PS50055"/>
    </source>
</evidence>
<organism evidence="14 16">
    <name type="scientific">Rotaria sordida</name>
    <dbReference type="NCBI Taxonomy" id="392033"/>
    <lineage>
        <taxon>Eukaryota</taxon>
        <taxon>Metazoa</taxon>
        <taxon>Spiralia</taxon>
        <taxon>Gnathifera</taxon>
        <taxon>Rotifera</taxon>
        <taxon>Eurotatoria</taxon>
        <taxon>Bdelloidea</taxon>
        <taxon>Philodinida</taxon>
        <taxon>Philodinidae</taxon>
        <taxon>Rotaria</taxon>
    </lineage>
</organism>
<evidence type="ECO:0000313" key="15">
    <source>
        <dbReference type="EMBL" id="CAF1366477.1"/>
    </source>
</evidence>
<dbReference type="AlphaFoldDB" id="A0A815IJ95"/>
<proteinExistence type="predicted"/>
<comment type="caution">
    <text evidence="14">The sequence shown here is derived from an EMBL/GenBank/DDBJ whole genome shotgun (WGS) entry which is preliminary data.</text>
</comment>
<dbReference type="EMBL" id="CAJNOL010001473">
    <property type="protein sequence ID" value="CAF1366205.1"/>
    <property type="molecule type" value="Genomic_DNA"/>
</dbReference>
<dbReference type="InterPro" id="IPR016130">
    <property type="entry name" value="Tyr_Pase_AS"/>
</dbReference>
<dbReference type="Pfam" id="PF00102">
    <property type="entry name" value="Y_phosphatase"/>
    <property type="match status" value="1"/>
</dbReference>
<keyword evidence="2" id="KW-0597">Phosphoprotein</keyword>
<dbReference type="EMBL" id="CAJNOT010000949">
    <property type="protein sequence ID" value="CAF1115463.1"/>
    <property type="molecule type" value="Genomic_DNA"/>
</dbReference>
<feature type="active site" description="Phosphocysteine intermediate" evidence="5">
    <location>
        <position position="383"/>
    </location>
</feature>